<proteinExistence type="predicted"/>
<dbReference type="GO" id="GO:0006355">
    <property type="term" value="P:regulation of DNA-templated transcription"/>
    <property type="evidence" value="ECO:0007669"/>
    <property type="project" value="InterPro"/>
</dbReference>
<dbReference type="SUPFAM" id="SSF47040">
    <property type="entry name" value="Kix domain of CBP (creb binding protein)"/>
    <property type="match status" value="1"/>
</dbReference>
<dbReference type="Gene3D" id="1.10.246.20">
    <property type="entry name" value="Coactivator CBP, KIX domain"/>
    <property type="match status" value="1"/>
</dbReference>
<protein>
    <submittedName>
        <fullName evidence="3">Uncharacterized protein</fullName>
    </submittedName>
</protein>
<dbReference type="InterPro" id="IPR036529">
    <property type="entry name" value="KIX_dom_sf"/>
</dbReference>
<reference evidence="3" key="1">
    <citation type="submission" date="2022-11" db="UniProtKB">
        <authorList>
            <consortium name="WormBaseParasite"/>
        </authorList>
    </citation>
    <scope>IDENTIFICATION</scope>
</reference>
<evidence type="ECO:0000256" key="1">
    <source>
        <dbReference type="ARBA" id="ARBA00023242"/>
    </source>
</evidence>
<dbReference type="AlphaFoldDB" id="A0A914DI56"/>
<dbReference type="WBParaSite" id="ACRNAN_scaffold2675.g29429.t1">
    <property type="protein sequence ID" value="ACRNAN_scaffold2675.g29429.t1"/>
    <property type="gene ID" value="ACRNAN_scaffold2675.g29429"/>
</dbReference>
<evidence type="ECO:0000313" key="3">
    <source>
        <dbReference type="WBParaSite" id="ACRNAN_scaffold2675.g29429.t1"/>
    </source>
</evidence>
<accession>A0A914DI56</accession>
<dbReference type="Proteomes" id="UP000887540">
    <property type="component" value="Unplaced"/>
</dbReference>
<keyword evidence="2" id="KW-1185">Reference proteome</keyword>
<organism evidence="2 3">
    <name type="scientific">Acrobeloides nanus</name>
    <dbReference type="NCBI Taxonomy" id="290746"/>
    <lineage>
        <taxon>Eukaryota</taxon>
        <taxon>Metazoa</taxon>
        <taxon>Ecdysozoa</taxon>
        <taxon>Nematoda</taxon>
        <taxon>Chromadorea</taxon>
        <taxon>Rhabditida</taxon>
        <taxon>Tylenchina</taxon>
        <taxon>Cephalobomorpha</taxon>
        <taxon>Cephaloboidea</taxon>
        <taxon>Cephalobidae</taxon>
        <taxon>Acrobeloides</taxon>
    </lineage>
</organism>
<name>A0A914DI56_9BILA</name>
<keyword evidence="1" id="KW-0539">Nucleus</keyword>
<dbReference type="GO" id="GO:0003712">
    <property type="term" value="F:transcription coregulator activity"/>
    <property type="evidence" value="ECO:0007669"/>
    <property type="project" value="InterPro"/>
</dbReference>
<sequence>MVRPNLHLLYPTRPQTSQYLADNRLPALNYGKNWRSIIEAYRESAVKWVINGIMTCFPNLQYDDPRTIHLHTFARDLENRISAIARDLADYFDLINTNIRLLRFDLQRQEFIRFQKQITAGG</sequence>
<evidence type="ECO:0000313" key="2">
    <source>
        <dbReference type="Proteomes" id="UP000887540"/>
    </source>
</evidence>